<proteinExistence type="predicted"/>
<keyword evidence="1" id="KW-0812">Transmembrane</keyword>
<gene>
    <name evidence="2" type="ORF">BFL40_27335</name>
    <name evidence="3" type="ORF">SAMN04515675_6162</name>
</gene>
<evidence type="ECO:0000313" key="2">
    <source>
        <dbReference type="EMBL" id="OIN45953.1"/>
    </source>
</evidence>
<evidence type="ECO:0000256" key="1">
    <source>
        <dbReference type="SAM" id="Phobius"/>
    </source>
</evidence>
<protein>
    <submittedName>
        <fullName evidence="2">Uncharacterized protein</fullName>
    </submittedName>
</protein>
<keyword evidence="5" id="KW-1185">Reference proteome</keyword>
<accession>A0A1S2UI19</accession>
<dbReference type="EMBL" id="MDDR01000052">
    <property type="protein sequence ID" value="OIN45953.1"/>
    <property type="molecule type" value="Genomic_DNA"/>
</dbReference>
<dbReference type="AlphaFoldDB" id="A0A1S2UI19"/>
<organism evidence="2 4">
    <name type="scientific">Pseudomonas costantinii</name>
    <dbReference type="NCBI Taxonomy" id="168469"/>
    <lineage>
        <taxon>Bacteria</taxon>
        <taxon>Pseudomonadati</taxon>
        <taxon>Pseudomonadota</taxon>
        <taxon>Gammaproteobacteria</taxon>
        <taxon>Pseudomonadales</taxon>
        <taxon>Pseudomonadaceae</taxon>
        <taxon>Pseudomonas</taxon>
    </lineage>
</organism>
<dbReference type="Proteomes" id="UP000181661">
    <property type="component" value="Unassembled WGS sequence"/>
</dbReference>
<evidence type="ECO:0000313" key="3">
    <source>
        <dbReference type="EMBL" id="SEE54595.1"/>
    </source>
</evidence>
<comment type="caution">
    <text evidence="2">The sequence shown here is derived from an EMBL/GenBank/DDBJ whole genome shotgun (WGS) entry which is preliminary data.</text>
</comment>
<sequence>MLFVVAFVVLALGVVIYLYRDAPPSRRWWGIFVRPYIPQSWQKWFKGLLGLGFLAMGTLIIIVEVIRHLGGSA</sequence>
<reference evidence="2 4" key="1">
    <citation type="submission" date="2016-08" db="EMBL/GenBank/DDBJ databases">
        <title>Draft genome sequence of Pseudomonas costantinii LMG 22119, type strain isolated from cultivated mushroom (Agaricus bisporus) sporophores.</title>
        <authorList>
            <person name="Tambong J.T."/>
        </authorList>
    </citation>
    <scope>NUCLEOTIDE SEQUENCE [LARGE SCALE GENOMIC DNA]</scope>
    <source>
        <strain evidence="2 4">LMG 22119</strain>
    </source>
</reference>
<name>A0A1S2UI19_9PSED</name>
<evidence type="ECO:0000313" key="4">
    <source>
        <dbReference type="Proteomes" id="UP000181661"/>
    </source>
</evidence>
<keyword evidence="1" id="KW-0472">Membrane</keyword>
<keyword evidence="1" id="KW-1133">Transmembrane helix</keyword>
<evidence type="ECO:0000313" key="5">
    <source>
        <dbReference type="Proteomes" id="UP000182179"/>
    </source>
</evidence>
<reference evidence="3 5" key="2">
    <citation type="submission" date="2016-10" db="EMBL/GenBank/DDBJ databases">
        <authorList>
            <person name="Varghese N."/>
            <person name="Submissions S."/>
        </authorList>
    </citation>
    <scope>NUCLEOTIDE SEQUENCE [LARGE SCALE GENOMIC DNA]</scope>
    <source>
        <strain evidence="3 5">BS2773</strain>
    </source>
</reference>
<dbReference type="Proteomes" id="UP000182179">
    <property type="component" value="Unassembled WGS sequence"/>
</dbReference>
<dbReference type="EMBL" id="FNTS01000002">
    <property type="protein sequence ID" value="SEE54595.1"/>
    <property type="molecule type" value="Genomic_DNA"/>
</dbReference>
<feature type="transmembrane region" description="Helical" evidence="1">
    <location>
        <begin position="44"/>
        <end position="66"/>
    </location>
</feature>